<evidence type="ECO:0000313" key="1">
    <source>
        <dbReference type="EMBL" id="QKM63054.1"/>
    </source>
</evidence>
<dbReference type="AlphaFoldDB" id="A0A6M9PLF9"/>
<dbReference type="Proteomes" id="UP000500806">
    <property type="component" value="Chromosome"/>
</dbReference>
<dbReference type="EMBL" id="CP028941">
    <property type="protein sequence ID" value="QKM63054.1"/>
    <property type="molecule type" value="Genomic_DNA"/>
</dbReference>
<protein>
    <submittedName>
        <fullName evidence="1">Uncharacterized protein</fullName>
    </submittedName>
</protein>
<gene>
    <name evidence="1" type="ORF">DCO16_08315</name>
</gene>
<name>A0A6M9PLF9_9BURK</name>
<dbReference type="KEGG" id="pani:DCO16_08315"/>
<reference evidence="1 2" key="1">
    <citation type="submission" date="2018-04" db="EMBL/GenBank/DDBJ databases">
        <title>Polynucleobacter sp. LimPoW16 genome.</title>
        <authorList>
            <person name="Hahn M.W."/>
        </authorList>
    </citation>
    <scope>NUCLEOTIDE SEQUENCE [LARGE SCALE GENOMIC DNA]</scope>
    <source>
        <strain evidence="1 2">LimPoW16</strain>
    </source>
</reference>
<sequence>MPRPALEDSFQARACIDDLKEVSAAIVKCGTDLINIELGVLGNICLDLFDPHYKNRYWV</sequence>
<proteinExistence type="predicted"/>
<dbReference type="RefSeq" id="WP_173943211.1">
    <property type="nucleotide sequence ID" value="NZ_CBCSCD010000001.1"/>
</dbReference>
<accession>A0A6M9PLF9</accession>
<keyword evidence="2" id="KW-1185">Reference proteome</keyword>
<organism evidence="1 2">
    <name type="scientific">Polynucleobacter antarcticus</name>
    <dbReference type="NCBI Taxonomy" id="1743162"/>
    <lineage>
        <taxon>Bacteria</taxon>
        <taxon>Pseudomonadati</taxon>
        <taxon>Pseudomonadota</taxon>
        <taxon>Betaproteobacteria</taxon>
        <taxon>Burkholderiales</taxon>
        <taxon>Burkholderiaceae</taxon>
        <taxon>Polynucleobacter</taxon>
    </lineage>
</organism>
<evidence type="ECO:0000313" key="2">
    <source>
        <dbReference type="Proteomes" id="UP000500806"/>
    </source>
</evidence>